<keyword evidence="2" id="KW-1185">Reference proteome</keyword>
<evidence type="ECO:0000313" key="2">
    <source>
        <dbReference type="Proteomes" id="UP000255355"/>
    </source>
</evidence>
<evidence type="ECO:0000313" key="1">
    <source>
        <dbReference type="EMBL" id="RDI44385.1"/>
    </source>
</evidence>
<dbReference type="EMBL" id="QQAZ01000017">
    <property type="protein sequence ID" value="RDI44385.1"/>
    <property type="molecule type" value="Genomic_DNA"/>
</dbReference>
<reference evidence="1 2" key="1">
    <citation type="submission" date="2018-07" db="EMBL/GenBank/DDBJ databases">
        <title>Genomic Encyclopedia of Type Strains, Phase IV (KMG-IV): sequencing the most valuable type-strain genomes for metagenomic binning, comparative biology and taxonomic classification.</title>
        <authorList>
            <person name="Goeker M."/>
        </authorList>
    </citation>
    <scope>NUCLEOTIDE SEQUENCE [LARGE SCALE GENOMIC DNA]</scope>
    <source>
        <strain evidence="1 2">DSM 44952</strain>
    </source>
</reference>
<proteinExistence type="predicted"/>
<dbReference type="Proteomes" id="UP000255355">
    <property type="component" value="Unassembled WGS sequence"/>
</dbReference>
<dbReference type="STRING" id="1210089.GCA_001613165_05384"/>
<sequence length="314" mass="30449">MAPATRPLHTLAPATALPAPGIVTRAESPTVPAEPAIRLTILARPPIVGAPESTSVVVAPGSTARPRRARKSATARTSTARIAAGLPTGEAAAPFAAIGVAPAALAPVEPTPRLTERAGPTAIEAAAVGVGPTPPAAVEPTTALATIGVGPTPLAAVEPTTALATVGITPTSLAAVEATTASAAVGATTVPFAAVESTTTGIVTTPLTATETTFAAAVVATIESATARAAVGIAPATLATVEAWSALAGGAAAATFETPSGTTGRVVVRAVAPGLSGITGPAATAEGLPTVVLLRHGDPFLCSCFDTRPRCSSM</sequence>
<gene>
    <name evidence="1" type="ORF">DFR68_1172</name>
</gene>
<protein>
    <submittedName>
        <fullName evidence="1">Uncharacterized protein</fullName>
    </submittedName>
</protein>
<organism evidence="1 2">
    <name type="scientific">Nocardia mexicana</name>
    <dbReference type="NCBI Taxonomy" id="279262"/>
    <lineage>
        <taxon>Bacteria</taxon>
        <taxon>Bacillati</taxon>
        <taxon>Actinomycetota</taxon>
        <taxon>Actinomycetes</taxon>
        <taxon>Mycobacteriales</taxon>
        <taxon>Nocardiaceae</taxon>
        <taxon>Nocardia</taxon>
    </lineage>
</organism>
<comment type="caution">
    <text evidence="1">The sequence shown here is derived from an EMBL/GenBank/DDBJ whole genome shotgun (WGS) entry which is preliminary data.</text>
</comment>
<accession>A0A370GKY1</accession>
<name>A0A370GKY1_9NOCA</name>
<dbReference type="AlphaFoldDB" id="A0A370GKY1"/>